<dbReference type="InterPro" id="IPR013783">
    <property type="entry name" value="Ig-like_fold"/>
</dbReference>
<feature type="region of interest" description="Disordered" evidence="4">
    <location>
        <begin position="2117"/>
        <end position="2180"/>
    </location>
</feature>
<feature type="region of interest" description="Disordered" evidence="4">
    <location>
        <begin position="2965"/>
        <end position="2989"/>
    </location>
</feature>
<feature type="region of interest" description="Disordered" evidence="4">
    <location>
        <begin position="571"/>
        <end position="590"/>
    </location>
</feature>
<feature type="compositionally biased region" description="Acidic residues" evidence="4">
    <location>
        <begin position="1702"/>
        <end position="1714"/>
    </location>
</feature>
<feature type="domain" description="SD-repeat containing protein B" evidence="7">
    <location>
        <begin position="1886"/>
        <end position="1977"/>
    </location>
</feature>
<evidence type="ECO:0000256" key="3">
    <source>
        <dbReference type="ARBA" id="ARBA00022729"/>
    </source>
</evidence>
<comment type="subcellular location">
    <subcellularLocation>
        <location evidence="1">Secreted</location>
    </subcellularLocation>
</comment>
<dbReference type="InterPro" id="IPR051417">
    <property type="entry name" value="SDr/BOS_complex"/>
</dbReference>
<feature type="domain" description="DUF11" evidence="6">
    <location>
        <begin position="2828"/>
        <end position="2948"/>
    </location>
</feature>
<feature type="compositionally biased region" description="Polar residues" evidence="4">
    <location>
        <begin position="1552"/>
        <end position="1566"/>
    </location>
</feature>
<dbReference type="OrthoDB" id="671260at2"/>
<feature type="domain" description="DUF11" evidence="6">
    <location>
        <begin position="2659"/>
        <end position="2779"/>
    </location>
</feature>
<dbReference type="Proteomes" id="UP000321907">
    <property type="component" value="Unassembled WGS sequence"/>
</dbReference>
<feature type="region of interest" description="Disordered" evidence="4">
    <location>
        <begin position="1811"/>
        <end position="1854"/>
    </location>
</feature>
<keyword evidence="9" id="KW-1185">Reference proteome</keyword>
<feature type="domain" description="SD-repeat containing protein B" evidence="7">
    <location>
        <begin position="1421"/>
        <end position="1522"/>
    </location>
</feature>
<feature type="compositionally biased region" description="Polar residues" evidence="4">
    <location>
        <begin position="2582"/>
        <end position="2591"/>
    </location>
</feature>
<feature type="compositionally biased region" description="Acidic residues" evidence="4">
    <location>
        <begin position="2776"/>
        <end position="2820"/>
    </location>
</feature>
<feature type="region of interest" description="Disordered" evidence="4">
    <location>
        <begin position="1692"/>
        <end position="1714"/>
    </location>
</feature>
<feature type="domain" description="DUF11" evidence="6">
    <location>
        <begin position="3011"/>
        <end position="3078"/>
    </location>
</feature>
<evidence type="ECO:0000256" key="1">
    <source>
        <dbReference type="ARBA" id="ARBA00004613"/>
    </source>
</evidence>
<dbReference type="Gene3D" id="2.60.40.10">
    <property type="entry name" value="Immunoglobulins"/>
    <property type="match status" value="17"/>
</dbReference>
<gene>
    <name evidence="8" type="ORF">FUA23_20880</name>
</gene>
<feature type="compositionally biased region" description="Acidic residues" evidence="4">
    <location>
        <begin position="2428"/>
        <end position="2444"/>
    </location>
</feature>
<feature type="region of interest" description="Disordered" evidence="4">
    <location>
        <begin position="2423"/>
        <end position="2494"/>
    </location>
</feature>
<dbReference type="Pfam" id="PF17210">
    <property type="entry name" value="SdrD_B"/>
    <property type="match status" value="15"/>
</dbReference>
<feature type="compositionally biased region" description="Polar residues" evidence="4">
    <location>
        <begin position="2601"/>
        <end position="2614"/>
    </location>
</feature>
<dbReference type="Pfam" id="PF01345">
    <property type="entry name" value="DUF11"/>
    <property type="match status" value="3"/>
</dbReference>
<feature type="non-terminal residue" evidence="8">
    <location>
        <position position="3105"/>
    </location>
</feature>
<evidence type="ECO:0000259" key="7">
    <source>
        <dbReference type="Pfam" id="PF17210"/>
    </source>
</evidence>
<feature type="domain" description="SD-repeat containing protein B" evidence="7">
    <location>
        <begin position="331"/>
        <end position="435"/>
    </location>
</feature>
<dbReference type="EMBL" id="VOXD01000049">
    <property type="protein sequence ID" value="TXF85220.1"/>
    <property type="molecule type" value="Genomic_DNA"/>
</dbReference>
<keyword evidence="5" id="KW-0812">Transmembrane</keyword>
<feature type="domain" description="SD-repeat containing protein B" evidence="7">
    <location>
        <begin position="1107"/>
        <end position="1204"/>
    </location>
</feature>
<accession>A0A5C7F6M0</accession>
<feature type="domain" description="SD-repeat containing protein B" evidence="7">
    <location>
        <begin position="493"/>
        <end position="587"/>
    </location>
</feature>
<keyword evidence="2" id="KW-0964">Secreted</keyword>
<dbReference type="InterPro" id="IPR001434">
    <property type="entry name" value="OmcB-like_DUF11"/>
</dbReference>
<dbReference type="NCBIfam" id="TIGR01451">
    <property type="entry name" value="B_ant_repeat"/>
    <property type="match status" value="3"/>
</dbReference>
<feature type="compositionally biased region" description="Polar residues" evidence="4">
    <location>
        <begin position="577"/>
        <end position="590"/>
    </location>
</feature>
<evidence type="ECO:0000259" key="6">
    <source>
        <dbReference type="Pfam" id="PF01345"/>
    </source>
</evidence>
<evidence type="ECO:0000313" key="9">
    <source>
        <dbReference type="Proteomes" id="UP000321907"/>
    </source>
</evidence>
<evidence type="ECO:0000313" key="8">
    <source>
        <dbReference type="EMBL" id="TXF85220.1"/>
    </source>
</evidence>
<sequence length="3105" mass="318571">MKNGRPDPNGFTPKPSLISPAFSSSTGKSCSAPFCGSGDFSVFERSVLMKKNLLATPNDPKNRGRKFNLMSVRLSRFAVSCSSLAAALLLLFLMSTNLSAQVVVSASASCNDELGMNAGANTYYVVVNDVTNDTASMVTTFDVTVGTETLPFTPGVPIVFGPFSHSGAGGAVQIITATDNSNAGASGTAEVPEVLCGVRPDGGQASGGFCMTTTDPDVLTGAILAQSAPGSFMAGGSSGQVQTYVLVDDAGFIVQSNMTGLFENLPSNTYQVFAVNYRETEDLDNFLLPGESFQPLLDAFAGTPTGTSLDNACFTICDTDPVIMVPVNCLSIGSTVFTDNDNDGMYTPGAGETGIEGVDVNLYAVSSSGLADSLVATTTTDAMGNYFFGGLDEGMYTVSIPTTPEGYPLSSTDDTPPEDVATGDDVDSGIQDMTGDSVVSPVITLMAQTEPTGADEAGAGGMQDDDIVGTTTTSNDDANGDMTVDFGFVPSMSIGSTVFYDTDNDGAQDLTDPLEGGIAGVTVILYDVNNMPIATTITDMNGNYLFDSLAPGTYFVGVEAPVDAQYASTGAGADTGANDTDGNSDGSMTTIPGDVSLSGPVELVFGMEPTGTDEDGQGNMQDDATPFADANGNMTVDFGFVPTNSVGSTVYFDMNDDGIQMGANEIGVEGVIVQLLGDPDGDGTLQVIATDTTDANGDYFFPNLPDGDYQVVLPNGVMGGDASSMVSNDPADGDIQNGTMQADGSISSDVFTLMAGDTPETELDGTTGDDQDADDPANGIVDANGNMTIDFGIVPTLSIGSTVFYDADNSGDQDTNDPLEGGIAGVTVNLYFDDDNDPGTPPVVIAMTVTDENGDYLFDSLAPGNYQVGVLAPDDAIAASTTQSVADDDIDGTNDGAQGAGAGAGSESLSGIVELSIGDEPQGGDEAGQGGEQDDTAPLSDANGNMTVDFGFIPVNSVGSVVFFDMNDDGIQMGANEIGVEGVTVDLLLDDDMDPATPPVVVATTMTDANGVYLFDSLPNGTYTISLPNGLDTGMPSSTVSNDPIDAAVQNGMVDGVNITSDTFQLVAGMSPIEPTDDNGDGQDEMNGLVDANGNMTIDFGIVPTLSLGSTVFYDADNSGDQDLNDPLEGGIAGVTVNLYFDDDNDPATPPVLIDMTITDADGNYLFDSLAPGDYQVGVITPESAPTVSTGPASDMDMDANDNTDGNNDGQPTPTGAAGEESLSGVVNLMPGEEPQGGDEAGQGGEQDDSAPLSDANGNMTVDFGLVPVNSVGSVVFFDMNDDGIQMGPNEIGVEGVTVDLLLDDDMDPATPPVVVATTMTDANGLYLFDSLPNGTYTISLPNGLNTGMPSSTVSNDPDNETVQNGMVDGLNITTDTFQLVAGMSPLETTDNNGDGQDEMNGLVDGNGNMTIDIGIVPTMSIGSTVFYDVDDSGDQDPANPLESGIAGATVNLYFDADGNGMIDNGEELTPIDMVVTDMDGNYLFDSLSPGVYVVGVVPADDAETASSTQSDADTDVDGTNDGMQMAVGGESLSGPFTLSPGDEPADDVETFQGNTQDDGANEENGNMTVDFGFIPLGSVGSTVYFDMNDNGMQDEANDVGIAGVTVQLFADTDGDGIPETLVGETLTDMDGVYLFDSLPNGTYTVVLPMGPDGGMTPSSVVDGDDTNVAVQNGTAQGDGSVASAPFDLVAGTEPIEGGNLDGDDQDNGGDDADGNMTIDFGFVPTMSIGSTVFYDVDDSGDQDPANPLESGIAGATVNLYFDADGNGMIDNGEELTPIDMVVTDMDGNYLFDSLSPGVYVVGVVPADDAETASSTQSDADTDVDGTNDGMQMAVGGESLSGPLTLSPGDEPADDVETFQGNTQDDGANEENGNMTVDFGFIPLGSVGSTVYFDMNDNGMQDEANDVGIAGVTVQLFADTDGDGIPETLVGETLTDMDGVYLFDSLPNGTYTVVLPMGPDGGMTPSSVVDGDDTNVAVQNGTAQGDGSVASAPFDLVAGTEPIEGGNLDGDDQDNGGDDADGNMTIDFGFVPTMSIGSTVFYDTNDDGEQDLTDPLEGGIAGVTVNLYFDDDNNPATPPVLIDMAITDADGNYLFDSLAPGLYQVGVVPATDAGTASAPVTDADTDVDGVNDGTQAGGTGTESLSGVFELVPGDEPQGGDEDGQGGAQDDSSPLEDGNGNMTIDFGFVPTNSLGSTVFVDYNDNGMQDAMETGVAGVEVQLLADTDGDGIPETVVATTVTNGNGDYFFPNLPDGNYQVVLPNGVEDAVASTPVDPTTTDAGLQNGTMQPDGSISSQVIMLMAGDAPETELDGTTGDDQDADDPANNIVDDNGNMTIDFGVVPEFSLGSTVFEDTNNNATQDAGEAGVPDVEVTLYEDTDMSGDFSPGDMVVATTTTDMNGDYFFDGLPAGDYLVGILPTEDLPLSSDDTLDEDDADTTPVDGDDNGTQSDGAGSPIYTGVVTLGDGPEPADNVEVGQGGTQDGVDGSQDDLSGNMTLDLGLFPGLSVGSTVFNDPNNNGMQDAGETGIPGVVVTLLDDMNNVIATDTTDSAGDYFFGGLPEGMYQISIAADQFAPGGALEDSSLSSGPTSTADDETDGDDNGTQVTAGAVTTSPVFELSIGDEPTGAEEGGQGGLQDGDDYDANGDMTIDFGFLVPSFDLALIKVLSPGQTSMVNPGDTISYDIIVFNQGNIYADNIAITDMIPVGMTFDATNNADFAADGTVTLTAGGLLPSEGLAPGASDTVSLSLVVDVPVAAGTQFDNVANITMATDTLDVPQDDDDSDYAEEETPDDIDESDNDVIDENGEDPLNPGDEDESDEETITVRTFDLALTKTLSAGQTASVAPGDTVSFDIIVFNQGEIAADNIDVVDFVPDGYTFDATLNSDWTATGAGAMTSLSVAEMDLPVGGLLPGASDTVQILLTVNNPQLPGTMDLRNIAEIMSSEDPNGNEQIDVDSDYTDGVTPDVVEDIDNDDITEDGTVPGEDEDESDFEEVTLQVFDLALIKMLSPMQDMSVEPGDTIAYTITVINQGDIPADNIEVTDYLPAELGFEMMAGNGVDDNSTLGWSLVAGNPTTTLTVADGELPAGGLAPGASVSIDLFLTLTS</sequence>
<name>A0A5C7F6M0_9BACT</name>
<dbReference type="PANTHER" id="PTHR23303">
    <property type="entry name" value="CARBOXYPEPTIDASE REGULATORY REGION-CONTAINING"/>
    <property type="match status" value="1"/>
</dbReference>
<feature type="domain" description="SD-repeat containing protein B" evidence="7">
    <location>
        <begin position="798"/>
        <end position="899"/>
    </location>
</feature>
<organism evidence="8 9">
    <name type="scientific">Neolewinella aurantiaca</name>
    <dbReference type="NCBI Taxonomy" id="2602767"/>
    <lineage>
        <taxon>Bacteria</taxon>
        <taxon>Pseudomonadati</taxon>
        <taxon>Bacteroidota</taxon>
        <taxon>Saprospiria</taxon>
        <taxon>Saprospirales</taxon>
        <taxon>Lewinellaceae</taxon>
        <taxon>Neolewinella</taxon>
    </lineage>
</organism>
<evidence type="ECO:0000256" key="5">
    <source>
        <dbReference type="SAM" id="Phobius"/>
    </source>
</evidence>
<proteinExistence type="predicted"/>
<dbReference type="SUPFAM" id="SSF117074">
    <property type="entry name" value="Hypothetical protein PA1324"/>
    <property type="match status" value="15"/>
</dbReference>
<feature type="domain" description="SD-repeat containing protein B" evidence="7">
    <location>
        <begin position="957"/>
        <end position="1054"/>
    </location>
</feature>
<feature type="region of interest" description="Disordered" evidence="4">
    <location>
        <begin position="2577"/>
        <end position="2641"/>
    </location>
</feature>
<feature type="transmembrane region" description="Helical" evidence="5">
    <location>
        <begin position="74"/>
        <end position="94"/>
    </location>
</feature>
<keyword evidence="5" id="KW-1133">Transmembrane helix</keyword>
<dbReference type="GO" id="GO:0005576">
    <property type="term" value="C:extracellular region"/>
    <property type="evidence" value="ECO:0007669"/>
    <property type="project" value="UniProtKB-SubCell"/>
</dbReference>
<feature type="domain" description="SD-repeat containing protein B" evidence="7">
    <location>
        <begin position="1728"/>
        <end position="1829"/>
    </location>
</feature>
<evidence type="ECO:0000256" key="2">
    <source>
        <dbReference type="ARBA" id="ARBA00022525"/>
    </source>
</evidence>
<feature type="domain" description="SD-repeat containing protein B" evidence="7">
    <location>
        <begin position="2506"/>
        <end position="2607"/>
    </location>
</feature>
<feature type="domain" description="SD-repeat containing protein B" evidence="7">
    <location>
        <begin position="645"/>
        <end position="740"/>
    </location>
</feature>
<reference evidence="8 9" key="1">
    <citation type="submission" date="2019-08" db="EMBL/GenBank/DDBJ databases">
        <title>Lewinella sp. strain SSH13 Genome sequencing and assembly.</title>
        <authorList>
            <person name="Kim I."/>
        </authorList>
    </citation>
    <scope>NUCLEOTIDE SEQUENCE [LARGE SCALE GENOMIC DNA]</scope>
    <source>
        <strain evidence="8 9">SSH13</strain>
    </source>
</reference>
<feature type="domain" description="SD-repeat containing protein B" evidence="7">
    <location>
        <begin position="1271"/>
        <end position="1382"/>
    </location>
</feature>
<dbReference type="InterPro" id="IPR033764">
    <property type="entry name" value="Sdr_B"/>
</dbReference>
<feature type="region of interest" description="Disordered" evidence="4">
    <location>
        <begin position="886"/>
        <end position="943"/>
    </location>
</feature>
<protein>
    <submittedName>
        <fullName evidence="8">DUF11 domain-containing protein</fullName>
    </submittedName>
</protein>
<feature type="compositionally biased region" description="Acidic residues" evidence="4">
    <location>
        <begin position="2966"/>
        <end position="2989"/>
    </location>
</feature>
<evidence type="ECO:0000256" key="4">
    <source>
        <dbReference type="SAM" id="MobiDB-lite"/>
    </source>
</evidence>
<keyword evidence="3" id="KW-0732">Signal</keyword>
<feature type="region of interest" description="Disordered" evidence="4">
    <location>
        <begin position="1504"/>
        <end position="1566"/>
    </location>
</feature>
<dbReference type="InterPro" id="IPR047589">
    <property type="entry name" value="DUF11_rpt"/>
</dbReference>
<feature type="region of interest" description="Disordered" evidence="4">
    <location>
        <begin position="1999"/>
        <end position="2021"/>
    </location>
</feature>
<feature type="region of interest" description="Disordered" evidence="4">
    <location>
        <begin position="1181"/>
        <end position="1257"/>
    </location>
</feature>
<feature type="domain" description="SD-repeat containing protein B" evidence="7">
    <location>
        <begin position="2035"/>
        <end position="2130"/>
    </location>
</feature>
<feature type="compositionally biased region" description="Acidic residues" evidence="4">
    <location>
        <begin position="2009"/>
        <end position="2021"/>
    </location>
</feature>
<keyword evidence="5" id="KW-0472">Membrane</keyword>
<feature type="domain" description="SD-repeat containing protein B" evidence="7">
    <location>
        <begin position="2192"/>
        <end position="2276"/>
    </location>
</feature>
<comment type="caution">
    <text evidence="8">The sequence shown here is derived from an EMBL/GenBank/DDBJ whole genome shotgun (WGS) entry which is preliminary data.</text>
</comment>
<feature type="region of interest" description="Disordered" evidence="4">
    <location>
        <begin position="2771"/>
        <end position="2820"/>
    </location>
</feature>
<feature type="domain" description="SD-repeat containing protein B" evidence="7">
    <location>
        <begin position="1579"/>
        <end position="1670"/>
    </location>
</feature>
<feature type="domain" description="SD-repeat containing protein B" evidence="7">
    <location>
        <begin position="2345"/>
        <end position="2443"/>
    </location>
</feature>